<dbReference type="OrthoDB" id="445362at2759"/>
<evidence type="ECO:0000313" key="4">
    <source>
        <dbReference type="Proteomes" id="UP000093000"/>
    </source>
</evidence>
<keyword evidence="4" id="KW-1185">Reference proteome</keyword>
<dbReference type="Proteomes" id="UP000093000">
    <property type="component" value="Unassembled WGS sequence"/>
</dbReference>
<protein>
    <submittedName>
        <fullName evidence="3">Protein dip1</fullName>
    </submittedName>
</protein>
<reference evidence="3 4" key="1">
    <citation type="submission" date="2016-03" db="EMBL/GenBank/DDBJ databases">
        <title>Choanephora cucurbitarum.</title>
        <authorList>
            <person name="Min B."/>
            <person name="Park H."/>
            <person name="Park J.-H."/>
            <person name="Shin H.-D."/>
            <person name="Choi I.-G."/>
        </authorList>
    </citation>
    <scope>NUCLEOTIDE SEQUENCE [LARGE SCALE GENOMIC DNA]</scope>
    <source>
        <strain evidence="3 4">KUS-F28377</strain>
    </source>
</reference>
<feature type="region of interest" description="Disordered" evidence="1">
    <location>
        <begin position="382"/>
        <end position="402"/>
    </location>
</feature>
<dbReference type="GO" id="GO:0051666">
    <property type="term" value="P:actin cortical patch localization"/>
    <property type="evidence" value="ECO:0007669"/>
    <property type="project" value="TreeGrafter"/>
</dbReference>
<dbReference type="GO" id="GO:0030479">
    <property type="term" value="C:actin cortical patch"/>
    <property type="evidence" value="ECO:0007669"/>
    <property type="project" value="TreeGrafter"/>
</dbReference>
<dbReference type="GO" id="GO:0006897">
    <property type="term" value="P:endocytosis"/>
    <property type="evidence" value="ECO:0007669"/>
    <property type="project" value="TreeGrafter"/>
</dbReference>
<dbReference type="PANTHER" id="PTHR13357">
    <property type="entry name" value="SH3 ADAPTER PROTEIN SPIN90 NCK INTERACTING PROTEIN WITH SH3 DOMAIN"/>
    <property type="match status" value="1"/>
</dbReference>
<dbReference type="InParanoid" id="A0A1C7NNT4"/>
<dbReference type="STRING" id="101091.A0A1C7NNT4"/>
<dbReference type="Pfam" id="PF09431">
    <property type="entry name" value="SPIN90_LRD"/>
    <property type="match status" value="1"/>
</dbReference>
<sequence>MDYDTIDYYFDDIESFYAELDEVLNHPYSTEQDVQRITTQYVKFLVRYQKDFLTSPIEFAQAAYKLIDSKLCLDFSTVVLAHILNHHALESQDSTELLVSYSLLLYAGKDEPRWLDFILLESIQKKRNRVFCKIMTEFRLGFYDSFKLLSAAFSLLFEMCKLAKLDQEDLDLINGSMVNQWLDLVEETRGDAQESFNYDVIRMILVLNEQYMMSGINQNLVLDMLQQRIGTSDTLSANLIFMLNRSNDACVQLLILKLLYGIFTRPVLYEYFYTNDLYVLVDITLRELCNLGDTKESQNLRDAYLRVFEPLLENTQLRTQPYKKQETYKVLVSLLNPIMGKKVNSTTKRLVRRIIENWWEKLCGGSLPPYFNNQTSSPNLLNTTALSSSSSSCSSGPTTPPDTINLVDHAVVTRKEVHKKLQEQESNRLL</sequence>
<dbReference type="InterPro" id="IPR018556">
    <property type="entry name" value="SPIN90/Ldb17_LRD"/>
</dbReference>
<feature type="domain" description="SPIN90/Ldb17 leucine-rich" evidence="2">
    <location>
        <begin position="194"/>
        <end position="326"/>
    </location>
</feature>
<accession>A0A1C7NNT4</accession>
<evidence type="ECO:0000259" key="2">
    <source>
        <dbReference type="Pfam" id="PF09431"/>
    </source>
</evidence>
<dbReference type="AlphaFoldDB" id="A0A1C7NNT4"/>
<dbReference type="GO" id="GO:0000147">
    <property type="term" value="P:actin cortical patch assembly"/>
    <property type="evidence" value="ECO:0007669"/>
    <property type="project" value="TreeGrafter"/>
</dbReference>
<dbReference type="InterPro" id="IPR030125">
    <property type="entry name" value="SPIN90/Ldb17"/>
</dbReference>
<feature type="compositionally biased region" description="Low complexity" evidence="1">
    <location>
        <begin position="382"/>
        <end position="397"/>
    </location>
</feature>
<name>A0A1C7NNT4_9FUNG</name>
<proteinExistence type="predicted"/>
<dbReference type="GO" id="GO:0071933">
    <property type="term" value="F:Arp2/3 complex binding"/>
    <property type="evidence" value="ECO:0007669"/>
    <property type="project" value="TreeGrafter"/>
</dbReference>
<evidence type="ECO:0000256" key="1">
    <source>
        <dbReference type="SAM" id="MobiDB-lite"/>
    </source>
</evidence>
<dbReference type="PANTHER" id="PTHR13357:SF1">
    <property type="entry name" value="NCK-INTERACTING PROTEIN WITH SH3 DOMAIN"/>
    <property type="match status" value="1"/>
</dbReference>
<evidence type="ECO:0000313" key="3">
    <source>
        <dbReference type="EMBL" id="OBZ88944.1"/>
    </source>
</evidence>
<comment type="caution">
    <text evidence="3">The sequence shown here is derived from an EMBL/GenBank/DDBJ whole genome shotgun (WGS) entry which is preliminary data.</text>
</comment>
<organism evidence="3 4">
    <name type="scientific">Choanephora cucurbitarum</name>
    <dbReference type="NCBI Taxonomy" id="101091"/>
    <lineage>
        <taxon>Eukaryota</taxon>
        <taxon>Fungi</taxon>
        <taxon>Fungi incertae sedis</taxon>
        <taxon>Mucoromycota</taxon>
        <taxon>Mucoromycotina</taxon>
        <taxon>Mucoromycetes</taxon>
        <taxon>Mucorales</taxon>
        <taxon>Mucorineae</taxon>
        <taxon>Choanephoraceae</taxon>
        <taxon>Choanephoroideae</taxon>
        <taxon>Choanephora</taxon>
    </lineage>
</organism>
<gene>
    <name evidence="3" type="primary">dip1</name>
    <name evidence="3" type="ORF">A0J61_03004</name>
</gene>
<dbReference type="EMBL" id="LUGH01000122">
    <property type="protein sequence ID" value="OBZ88944.1"/>
    <property type="molecule type" value="Genomic_DNA"/>
</dbReference>
<dbReference type="FunCoup" id="A0A1C7NNT4">
    <property type="interactions" value="15"/>
</dbReference>